<evidence type="ECO:0000256" key="3">
    <source>
        <dbReference type="ARBA" id="ARBA00022723"/>
    </source>
</evidence>
<dbReference type="GO" id="GO:0003909">
    <property type="term" value="F:DNA ligase activity"/>
    <property type="evidence" value="ECO:0007669"/>
    <property type="project" value="TreeGrafter"/>
</dbReference>
<keyword evidence="6 9" id="KW-0464">Manganese</keyword>
<gene>
    <name evidence="10" type="ORF">NDN08_004451</name>
</gene>
<dbReference type="PANTHER" id="PTHR43749">
    <property type="entry name" value="RNA-SPLICING LIGASE RTCB"/>
    <property type="match status" value="1"/>
</dbReference>
<protein>
    <recommendedName>
        <fullName evidence="1">3'-phosphate/5'-hydroxy nucleic acid ligase</fullName>
        <ecNumber evidence="1">6.5.1.8</ecNumber>
    </recommendedName>
</protein>
<feature type="binding site" evidence="9">
    <location>
        <position position="330"/>
    </location>
    <ligand>
        <name>Mn(2+)</name>
        <dbReference type="ChEBI" id="CHEBI:29035"/>
        <label>2</label>
    </ligand>
</feature>
<evidence type="ECO:0000256" key="2">
    <source>
        <dbReference type="ARBA" id="ARBA00022598"/>
    </source>
</evidence>
<dbReference type="Gene3D" id="3.90.1860.10">
    <property type="entry name" value="tRNA-splicing ligase RtcB"/>
    <property type="match status" value="1"/>
</dbReference>
<name>A0AAV8UP28_9RHOD</name>
<accession>A0AAV8UP28</accession>
<dbReference type="GO" id="GO:0170057">
    <property type="term" value="F:RNA ligase (GTP) activity"/>
    <property type="evidence" value="ECO:0007669"/>
    <property type="project" value="UniProtKB-EC"/>
</dbReference>
<dbReference type="SUPFAM" id="SSF103365">
    <property type="entry name" value="Hypothetical protein PH1602"/>
    <property type="match status" value="1"/>
</dbReference>
<dbReference type="EC" id="6.5.1.8" evidence="1"/>
<comment type="caution">
    <text evidence="10">The sequence shown here is derived from an EMBL/GenBank/DDBJ whole genome shotgun (WGS) entry which is preliminary data.</text>
</comment>
<feature type="binding site" evidence="8">
    <location>
        <position position="457"/>
    </location>
    <ligand>
        <name>GMP</name>
        <dbReference type="ChEBI" id="CHEBI:58115"/>
    </ligand>
</feature>
<keyword evidence="5 8" id="KW-0342">GTP-binding</keyword>
<sequence>MRIFDSTALETTREMRMGGDFSGMIGCQDLVFIESGRVRKRILWPRVEPREAVKTRLYKFTRELPVEDRFLDPKHQLQLMATHPKISQHGMAAMPNCNFGFMSATGVVVPLSGAVIPAVVGLDIGCGITARKTSLKYADLPESLKELRLAIQESVPHGHSSLKHLSEDYGSWSSVPDSVQSLYNKHLASEYTRIGKRDPEAVIEQPEQQLGTLGLPDHFVEMSSDELENIWIMVHTGSRKPGRKLGEYFTSVARKEMGVNAFSLPNVNLAYIEESSKSFKYYLAADRWANKYAKFNRELILRNVVNCLRQHVSSSFRNFKGQLEVLDCPHNFVSKETHMGSELYVMRRGAISAKLDELGIVAGTMTDKSYVVKGTGHDKSFESCSSGVGRTRSKSRQASYADFSRALEKADRPVEYRKSSRWMETAPSSYKNIAAVMRAQGKLCSIVHTLTPILNIKGE</sequence>
<dbReference type="GO" id="GO:0005525">
    <property type="term" value="F:GTP binding"/>
    <property type="evidence" value="ECO:0007669"/>
    <property type="project" value="UniProtKB-KW"/>
</dbReference>
<dbReference type="GO" id="GO:0006281">
    <property type="term" value="P:DNA repair"/>
    <property type="evidence" value="ECO:0007669"/>
    <property type="project" value="TreeGrafter"/>
</dbReference>
<evidence type="ECO:0000256" key="6">
    <source>
        <dbReference type="ARBA" id="ARBA00023211"/>
    </source>
</evidence>
<evidence type="ECO:0000256" key="9">
    <source>
        <dbReference type="PIRSR" id="PIRSR601233-3"/>
    </source>
</evidence>
<keyword evidence="11" id="KW-1185">Reference proteome</keyword>
<dbReference type="InterPro" id="IPR036025">
    <property type="entry name" value="RtcB-like_sf"/>
</dbReference>
<dbReference type="AlphaFoldDB" id="A0AAV8UP28"/>
<evidence type="ECO:0000256" key="8">
    <source>
        <dbReference type="PIRSR" id="PIRSR601233-2"/>
    </source>
</evidence>
<evidence type="ECO:0000313" key="11">
    <source>
        <dbReference type="Proteomes" id="UP001157974"/>
    </source>
</evidence>
<feature type="binding site" evidence="9">
    <location>
        <position position="235"/>
    </location>
    <ligand>
        <name>Mn(2+)</name>
        <dbReference type="ChEBI" id="CHEBI:29035"/>
        <label>2</label>
    </ligand>
</feature>
<feature type="binding site" evidence="9">
    <location>
        <position position="123"/>
    </location>
    <ligand>
        <name>Mn(2+)</name>
        <dbReference type="ChEBI" id="CHEBI:29035"/>
        <label>1</label>
    </ligand>
</feature>
<evidence type="ECO:0000256" key="1">
    <source>
        <dbReference type="ARBA" id="ARBA00012726"/>
    </source>
</evidence>
<evidence type="ECO:0000256" key="7">
    <source>
        <dbReference type="ARBA" id="ARBA00047746"/>
    </source>
</evidence>
<organism evidence="10 11">
    <name type="scientific">Rhodosorus marinus</name>
    <dbReference type="NCBI Taxonomy" id="101924"/>
    <lineage>
        <taxon>Eukaryota</taxon>
        <taxon>Rhodophyta</taxon>
        <taxon>Stylonematophyceae</taxon>
        <taxon>Stylonematales</taxon>
        <taxon>Stylonemataceae</taxon>
        <taxon>Rhodosorus</taxon>
    </lineage>
</organism>
<feature type="binding site" evidence="8">
    <location>
        <position position="369"/>
    </location>
    <ligand>
        <name>GMP</name>
        <dbReference type="ChEBI" id="CHEBI:58115"/>
    </ligand>
</feature>
<comment type="cofactor">
    <cofactor evidence="9">
        <name>Mn(2+)</name>
        <dbReference type="ChEBI" id="CHEBI:29035"/>
    </cofactor>
    <text evidence="9">Binds 2 manganese ions per subunit.</text>
</comment>
<dbReference type="Proteomes" id="UP001157974">
    <property type="component" value="Unassembled WGS sequence"/>
</dbReference>
<reference evidence="10 11" key="1">
    <citation type="journal article" date="2023" name="Nat. Commun.">
        <title>Origin of minicircular mitochondrial genomes in red algae.</title>
        <authorList>
            <person name="Lee Y."/>
            <person name="Cho C.H."/>
            <person name="Lee Y.M."/>
            <person name="Park S.I."/>
            <person name="Yang J.H."/>
            <person name="West J.A."/>
            <person name="Bhattacharya D."/>
            <person name="Yoon H.S."/>
        </authorList>
    </citation>
    <scope>NUCLEOTIDE SEQUENCE [LARGE SCALE GENOMIC DNA]</scope>
    <source>
        <strain evidence="10 11">CCMP1338</strain>
        <tissue evidence="10">Whole cell</tissue>
    </source>
</reference>
<dbReference type="EMBL" id="JAMWBK010000007">
    <property type="protein sequence ID" value="KAJ8903343.1"/>
    <property type="molecule type" value="Genomic_DNA"/>
</dbReference>
<keyword evidence="2" id="KW-0436">Ligase</keyword>
<evidence type="ECO:0000313" key="10">
    <source>
        <dbReference type="EMBL" id="KAJ8903343.1"/>
    </source>
</evidence>
<dbReference type="InterPro" id="IPR001233">
    <property type="entry name" value="RtcB"/>
</dbReference>
<evidence type="ECO:0000256" key="4">
    <source>
        <dbReference type="ARBA" id="ARBA00022741"/>
    </source>
</evidence>
<feature type="binding site" evidence="8">
    <location>
        <begin position="330"/>
        <end position="331"/>
    </location>
    <ligand>
        <name>GMP</name>
        <dbReference type="ChEBI" id="CHEBI:58115"/>
    </ligand>
</feature>
<comment type="catalytic activity">
    <reaction evidence="7">
        <text>a 3'-end 3'-phospho-ribonucleotide-RNA + a 5'-end dephospho-ribonucleoside-RNA + GTP = a ribonucleotidyl-ribonucleotide-RNA + GMP + diphosphate</text>
        <dbReference type="Rhea" id="RHEA:68076"/>
        <dbReference type="Rhea" id="RHEA-COMP:10463"/>
        <dbReference type="Rhea" id="RHEA-COMP:13936"/>
        <dbReference type="Rhea" id="RHEA-COMP:17355"/>
        <dbReference type="ChEBI" id="CHEBI:33019"/>
        <dbReference type="ChEBI" id="CHEBI:37565"/>
        <dbReference type="ChEBI" id="CHEBI:58115"/>
        <dbReference type="ChEBI" id="CHEBI:83062"/>
        <dbReference type="ChEBI" id="CHEBI:138284"/>
        <dbReference type="ChEBI" id="CHEBI:173118"/>
        <dbReference type="EC" id="6.5.1.8"/>
    </reaction>
</comment>
<dbReference type="InterPro" id="IPR052915">
    <property type="entry name" value="RtcB-like"/>
</dbReference>
<keyword evidence="3 9" id="KW-0479">Metal-binding</keyword>
<dbReference type="Pfam" id="PF01139">
    <property type="entry name" value="RtcB"/>
    <property type="match status" value="1"/>
</dbReference>
<feature type="binding site" evidence="9">
    <location>
        <position position="218"/>
    </location>
    <ligand>
        <name>Mn(2+)</name>
        <dbReference type="ChEBI" id="CHEBI:29035"/>
        <label>1</label>
    </ligand>
</feature>
<proteinExistence type="predicted"/>
<dbReference type="PANTHER" id="PTHR43749:SF2">
    <property type="entry name" value="RNA-SPLICING LIGASE RTCB"/>
    <property type="match status" value="1"/>
</dbReference>
<dbReference type="GO" id="GO:0030145">
    <property type="term" value="F:manganese ion binding"/>
    <property type="evidence" value="ECO:0007669"/>
    <property type="project" value="TreeGrafter"/>
</dbReference>
<dbReference type="GO" id="GO:0006396">
    <property type="term" value="P:RNA processing"/>
    <property type="evidence" value="ECO:0007669"/>
    <property type="project" value="InterPro"/>
</dbReference>
<evidence type="ECO:0000256" key="5">
    <source>
        <dbReference type="ARBA" id="ARBA00023134"/>
    </source>
</evidence>
<keyword evidence="4 8" id="KW-0547">Nucleotide-binding</keyword>
<dbReference type="GO" id="GO:0042245">
    <property type="term" value="P:RNA repair"/>
    <property type="evidence" value="ECO:0007669"/>
    <property type="project" value="TreeGrafter"/>
</dbReference>